<evidence type="ECO:0000259" key="4">
    <source>
        <dbReference type="PROSITE" id="PS50071"/>
    </source>
</evidence>
<keyword evidence="2 3" id="KW-0238">DNA-binding</keyword>
<dbReference type="SMART" id="SM00389">
    <property type="entry name" value="HOX"/>
    <property type="match status" value="1"/>
</dbReference>
<evidence type="ECO:0000256" key="3">
    <source>
        <dbReference type="RuleBase" id="RU000682"/>
    </source>
</evidence>
<dbReference type="PANTHER" id="PTHR24340:SF82">
    <property type="entry name" value="HOMEOBOX PROTEIN VND"/>
    <property type="match status" value="1"/>
</dbReference>
<dbReference type="GO" id="GO:0000981">
    <property type="term" value="F:DNA-binding transcription factor activity, RNA polymerase II-specific"/>
    <property type="evidence" value="ECO:0007669"/>
    <property type="project" value="TreeGrafter"/>
</dbReference>
<feature type="DNA-binding region" description="Homeobox" evidence="2">
    <location>
        <begin position="64"/>
        <end position="118"/>
    </location>
</feature>
<name>A0AAJ7EE79_PAPXU</name>
<dbReference type="GeneID" id="106122324"/>
<evidence type="ECO:0000313" key="5">
    <source>
        <dbReference type="RefSeq" id="XP_013173718.1"/>
    </source>
</evidence>
<keyword evidence="2 3" id="KW-0371">Homeobox</keyword>
<dbReference type="InterPro" id="IPR009057">
    <property type="entry name" value="Homeodomain-like_sf"/>
</dbReference>
<dbReference type="Pfam" id="PF00046">
    <property type="entry name" value="Homeodomain"/>
    <property type="match status" value="1"/>
</dbReference>
<dbReference type="SUPFAM" id="SSF46689">
    <property type="entry name" value="Homeodomain-like"/>
    <property type="match status" value="1"/>
</dbReference>
<evidence type="ECO:0000256" key="2">
    <source>
        <dbReference type="PROSITE-ProRule" id="PRU00108"/>
    </source>
</evidence>
<dbReference type="KEGG" id="pxu:106122324"/>
<comment type="subcellular location">
    <subcellularLocation>
        <location evidence="1 2 3">Nucleus</location>
    </subcellularLocation>
</comment>
<proteinExistence type="predicted"/>
<dbReference type="GO" id="GO:0005634">
    <property type="term" value="C:nucleus"/>
    <property type="evidence" value="ECO:0007669"/>
    <property type="project" value="UniProtKB-SubCell"/>
</dbReference>
<dbReference type="RefSeq" id="XP_013173718.1">
    <property type="nucleotide sequence ID" value="XM_013318264.1"/>
</dbReference>
<dbReference type="GO" id="GO:0000978">
    <property type="term" value="F:RNA polymerase II cis-regulatory region sequence-specific DNA binding"/>
    <property type="evidence" value="ECO:0007669"/>
    <property type="project" value="TreeGrafter"/>
</dbReference>
<dbReference type="PROSITE" id="PS50071">
    <property type="entry name" value="HOMEOBOX_2"/>
    <property type="match status" value="1"/>
</dbReference>
<dbReference type="InterPro" id="IPR050394">
    <property type="entry name" value="Homeobox_NK-like"/>
</dbReference>
<evidence type="ECO:0000256" key="1">
    <source>
        <dbReference type="ARBA" id="ARBA00004123"/>
    </source>
</evidence>
<accession>A0AAJ7EE79</accession>
<keyword evidence="2 3" id="KW-0539">Nucleus</keyword>
<reference evidence="5" key="1">
    <citation type="submission" date="2025-08" db="UniProtKB">
        <authorList>
            <consortium name="RefSeq"/>
        </authorList>
    </citation>
    <scope>IDENTIFICATION</scope>
</reference>
<dbReference type="AlphaFoldDB" id="A0AAJ7EE79"/>
<dbReference type="CDD" id="cd00086">
    <property type="entry name" value="homeodomain"/>
    <property type="match status" value="1"/>
</dbReference>
<feature type="domain" description="Homeobox" evidence="4">
    <location>
        <begin position="62"/>
        <end position="117"/>
    </location>
</feature>
<sequence length="241" mass="28372">MVSTNICATNYTNYVFSTTSSRIPTYYDTNPTRDYSGCCLNHRTSGRKYRESIIYRRPENLIIKRKRRPVFTTQQILALEKIFNKKPYVNKQERQMLRERINLNERVIKLWFKNRRRLSGLKKESPVISDSSGEETENNFNLDYVQSRINEPDEFGYVTLDDRAMKELITVVDSLLTDVDVDGTCMELKNNTTYNNLNYEPVSPVSFHGNSDESICFPKWELYEPEESLRRLFDVQALITK</sequence>
<protein>
    <submittedName>
        <fullName evidence="5">Pituitary homeobox 3-like</fullName>
    </submittedName>
</protein>
<dbReference type="Proteomes" id="UP000694872">
    <property type="component" value="Unplaced"/>
</dbReference>
<dbReference type="PANTHER" id="PTHR24340">
    <property type="entry name" value="HOMEOBOX PROTEIN NKX"/>
    <property type="match status" value="1"/>
</dbReference>
<dbReference type="GO" id="GO:0030154">
    <property type="term" value="P:cell differentiation"/>
    <property type="evidence" value="ECO:0007669"/>
    <property type="project" value="TreeGrafter"/>
</dbReference>
<dbReference type="Gene3D" id="1.10.10.60">
    <property type="entry name" value="Homeodomain-like"/>
    <property type="match status" value="1"/>
</dbReference>
<organism evidence="5">
    <name type="scientific">Papilio xuthus</name>
    <name type="common">Asian swallowtail butterfly</name>
    <dbReference type="NCBI Taxonomy" id="66420"/>
    <lineage>
        <taxon>Eukaryota</taxon>
        <taxon>Metazoa</taxon>
        <taxon>Ecdysozoa</taxon>
        <taxon>Arthropoda</taxon>
        <taxon>Hexapoda</taxon>
        <taxon>Insecta</taxon>
        <taxon>Pterygota</taxon>
        <taxon>Neoptera</taxon>
        <taxon>Endopterygota</taxon>
        <taxon>Lepidoptera</taxon>
        <taxon>Glossata</taxon>
        <taxon>Ditrysia</taxon>
        <taxon>Papilionoidea</taxon>
        <taxon>Papilionidae</taxon>
        <taxon>Papilioninae</taxon>
        <taxon>Papilio</taxon>
    </lineage>
</organism>
<gene>
    <name evidence="5" type="primary">LOC106122324</name>
</gene>
<dbReference type="InterPro" id="IPR001356">
    <property type="entry name" value="HD"/>
</dbReference>